<evidence type="ECO:0000313" key="2">
    <source>
        <dbReference type="Proteomes" id="UP001602119"/>
    </source>
</evidence>
<accession>A0ABW6VDU5</accession>
<protein>
    <submittedName>
        <fullName evidence="1">Uncharacterized protein</fullName>
    </submittedName>
</protein>
<dbReference type="Proteomes" id="UP001602119">
    <property type="component" value="Unassembled WGS sequence"/>
</dbReference>
<sequence>MRIQLPYVNCVDCAGQIIPPLFAIQGRDALICLFCGVARSRDGQGHTIVPLKAADESPSYGFAPAMDQFDAAALVCRLGGTVLEDQ</sequence>
<proteinExistence type="predicted"/>
<dbReference type="RefSeq" id="WP_387345984.1">
    <property type="nucleotide sequence ID" value="NZ_JBIAXI010000024.1"/>
</dbReference>
<comment type="caution">
    <text evidence="1">The sequence shown here is derived from an EMBL/GenBank/DDBJ whole genome shotgun (WGS) entry which is preliminary data.</text>
</comment>
<reference evidence="1 2" key="1">
    <citation type="submission" date="2024-10" db="EMBL/GenBank/DDBJ databases">
        <title>The Natural Products Discovery Center: Release of the First 8490 Sequenced Strains for Exploring Actinobacteria Biosynthetic Diversity.</title>
        <authorList>
            <person name="Kalkreuter E."/>
            <person name="Kautsar S.A."/>
            <person name="Yang D."/>
            <person name="Bader C.D."/>
            <person name="Teijaro C.N."/>
            <person name="Fluegel L."/>
            <person name="Davis C.M."/>
            <person name="Simpson J.R."/>
            <person name="Lauterbach L."/>
            <person name="Steele A.D."/>
            <person name="Gui C."/>
            <person name="Meng S."/>
            <person name="Li G."/>
            <person name="Viehrig K."/>
            <person name="Ye F."/>
            <person name="Su P."/>
            <person name="Kiefer A.F."/>
            <person name="Nichols A."/>
            <person name="Cepeda A.J."/>
            <person name="Yan W."/>
            <person name="Fan B."/>
            <person name="Jiang Y."/>
            <person name="Adhikari A."/>
            <person name="Zheng C.-J."/>
            <person name="Schuster L."/>
            <person name="Cowan T.M."/>
            <person name="Smanski M.J."/>
            <person name="Chevrette M.G."/>
            <person name="De Carvalho L.P.S."/>
            <person name="Shen B."/>
        </authorList>
    </citation>
    <scope>NUCLEOTIDE SEQUENCE [LARGE SCALE GENOMIC DNA]</scope>
    <source>
        <strain evidence="1 2">NPDC001281</strain>
    </source>
</reference>
<name>A0ABW6VDU5_MICFU</name>
<organism evidence="1 2">
    <name type="scientific">Microtetraspora fusca</name>
    <dbReference type="NCBI Taxonomy" id="1997"/>
    <lineage>
        <taxon>Bacteria</taxon>
        <taxon>Bacillati</taxon>
        <taxon>Actinomycetota</taxon>
        <taxon>Actinomycetes</taxon>
        <taxon>Streptosporangiales</taxon>
        <taxon>Streptosporangiaceae</taxon>
        <taxon>Microtetraspora</taxon>
    </lineage>
</organism>
<gene>
    <name evidence="1" type="ORF">ACFY05_32195</name>
</gene>
<evidence type="ECO:0000313" key="1">
    <source>
        <dbReference type="EMBL" id="MFF4777528.1"/>
    </source>
</evidence>
<dbReference type="EMBL" id="JBIAXI010000024">
    <property type="protein sequence ID" value="MFF4777528.1"/>
    <property type="molecule type" value="Genomic_DNA"/>
</dbReference>
<keyword evidence="2" id="KW-1185">Reference proteome</keyword>